<evidence type="ECO:0000256" key="9">
    <source>
        <dbReference type="HAMAP-Rule" id="MF_01463"/>
    </source>
</evidence>
<dbReference type="PANTHER" id="PTHR30081">
    <property type="entry name" value="PROTEIN-EXPORT MEMBRANE PROTEIN SEC"/>
    <property type="match status" value="1"/>
</dbReference>
<evidence type="ECO:0000259" key="12">
    <source>
        <dbReference type="Pfam" id="PF22599"/>
    </source>
</evidence>
<evidence type="ECO:0000259" key="11">
    <source>
        <dbReference type="Pfam" id="PF21760"/>
    </source>
</evidence>
<keyword evidence="8 9" id="KW-0472">Membrane</keyword>
<evidence type="ECO:0000256" key="7">
    <source>
        <dbReference type="ARBA" id="ARBA00023010"/>
    </source>
</evidence>
<dbReference type="InterPro" id="IPR048631">
    <property type="entry name" value="SecD_1st"/>
</dbReference>
<dbReference type="EMBL" id="JADBEO010000002">
    <property type="protein sequence ID" value="MDR4305190.1"/>
    <property type="molecule type" value="Genomic_DNA"/>
</dbReference>
<sequence>MLYISKWKTIGVIALCLLGVLLALPNVLPSHVRAQYPSWFPARTIVLGLDLQGGVQLLLEGDADKFREERRKQLLEDVRRVLVRDGRIGTTGIAQNGDVVRATLRNPSDMQAALEKLRTLAVPATQSMFAGPGPVDVDVAQDGDNAVIAKLNDQGLAARIRAAVGQSLEVVRKRVDILGTTEPSIQQQGADRILVQVPGYNDPTRLKEILGTTAKMEFRLVDQSVPVEQALAGRPPEGSEILQEDVGGGQTRPILVEKRVMVSGADLTGATPGFDQRTREPIVQFQFNNQGARAFGQVTTANVGKPFAIILDGKVISAPRINEPITGGQGQISGNFSVESANNLSVQLRSGALPIEFKIAEERTVGPGLGQDSIDAGTKATIYAAIFVVLFMFATYGVFGFIANLALIIHVVFIFALMSLLGATLTLPGIAGIVLTIGTAVDSNVLIYERIREEFRSGRSMISSIEGGFNHAFAVIIDSNSTMAIAAIILFLLGSGPVKGFAVVFILGILTTVITAVTMTRMMIALWYRSTRPQTLPF</sequence>
<evidence type="ECO:0000313" key="14">
    <source>
        <dbReference type="Proteomes" id="UP001181622"/>
    </source>
</evidence>
<proteinExistence type="inferred from homology"/>
<dbReference type="InterPro" id="IPR005791">
    <property type="entry name" value="SecD"/>
</dbReference>
<dbReference type="Pfam" id="PF02355">
    <property type="entry name" value="SecD_SecF_C"/>
    <property type="match status" value="1"/>
</dbReference>
<dbReference type="Proteomes" id="UP001181622">
    <property type="component" value="Unassembled WGS sequence"/>
</dbReference>
<dbReference type="PRINTS" id="PR00702">
    <property type="entry name" value="ACRIFLAVINRP"/>
</dbReference>
<keyword evidence="7 9" id="KW-0811">Translocation</keyword>
<dbReference type="Pfam" id="PF21760">
    <property type="entry name" value="SecD_1st"/>
    <property type="match status" value="1"/>
</dbReference>
<dbReference type="RefSeq" id="WP_309388243.1">
    <property type="nucleotide sequence ID" value="NZ_JADBEO010000002.1"/>
</dbReference>
<evidence type="ECO:0000313" key="13">
    <source>
        <dbReference type="EMBL" id="MDR4305190.1"/>
    </source>
</evidence>
<dbReference type="SUPFAM" id="SSF82866">
    <property type="entry name" value="Multidrug efflux transporter AcrB transmembrane domain"/>
    <property type="match status" value="1"/>
</dbReference>
<evidence type="ECO:0000256" key="1">
    <source>
        <dbReference type="ARBA" id="ARBA00004651"/>
    </source>
</evidence>
<dbReference type="InterPro" id="IPR022813">
    <property type="entry name" value="SecD/SecF_arch_bac"/>
</dbReference>
<protein>
    <recommendedName>
        <fullName evidence="9">Protein translocase subunit SecD</fullName>
    </recommendedName>
</protein>
<dbReference type="InterPro" id="IPR048634">
    <property type="entry name" value="SecD_SecF_C"/>
</dbReference>
<dbReference type="HAMAP" id="MF_01463_B">
    <property type="entry name" value="SecD_B"/>
    <property type="match status" value="1"/>
</dbReference>
<dbReference type="Gene3D" id="3.30.70.3400">
    <property type="match status" value="2"/>
</dbReference>
<evidence type="ECO:0000256" key="8">
    <source>
        <dbReference type="ARBA" id="ARBA00023136"/>
    </source>
</evidence>
<comment type="subcellular location">
    <subcellularLocation>
        <location evidence="1 9">Cell membrane</location>
        <topology evidence="1 9">Multi-pass membrane protein</topology>
    </subcellularLocation>
</comment>
<keyword evidence="2 9" id="KW-0813">Transport</keyword>
<evidence type="ECO:0000259" key="10">
    <source>
        <dbReference type="Pfam" id="PF02355"/>
    </source>
</evidence>
<keyword evidence="3 9" id="KW-1003">Cell membrane</keyword>
<evidence type="ECO:0000256" key="3">
    <source>
        <dbReference type="ARBA" id="ARBA00022475"/>
    </source>
</evidence>
<feature type="transmembrane region" description="Helical" evidence="9">
    <location>
        <begin position="405"/>
        <end position="423"/>
    </location>
</feature>
<evidence type="ECO:0000256" key="6">
    <source>
        <dbReference type="ARBA" id="ARBA00022989"/>
    </source>
</evidence>
<comment type="caution">
    <text evidence="13">The sequence shown here is derived from an EMBL/GenBank/DDBJ whole genome shotgun (WGS) entry which is preliminary data.</text>
</comment>
<feature type="domain" description="SecDF P1 head subdomain" evidence="12">
    <location>
        <begin position="241"/>
        <end position="355"/>
    </location>
</feature>
<dbReference type="PANTHER" id="PTHR30081:SF1">
    <property type="entry name" value="PROTEIN TRANSLOCASE SUBUNIT SECD"/>
    <property type="match status" value="1"/>
</dbReference>
<feature type="transmembrane region" description="Helical" evidence="9">
    <location>
        <begin position="500"/>
        <end position="528"/>
    </location>
</feature>
<comment type="function">
    <text evidence="9">Part of the Sec protein translocase complex. Interacts with the SecYEG preprotein conducting channel. SecDF uses the proton motive force (PMF) to complete protein translocation after the ATP-dependent function of SecA.</text>
</comment>
<comment type="subunit">
    <text evidence="9">Forms a complex with SecF. Part of the essential Sec protein translocation apparatus which comprises SecA, SecYEG and auxiliary proteins SecDF-YajC and YidC.</text>
</comment>
<comment type="similarity">
    <text evidence="9">Belongs to the SecD/SecF family. SecD subfamily.</text>
</comment>
<comment type="caution">
    <text evidence="9">Lacks conserved residue(s) required for the propagation of feature annotation.</text>
</comment>
<feature type="domain" description="Protein export membrane protein SecD/SecF C-terminal" evidence="10">
    <location>
        <begin position="356"/>
        <end position="528"/>
    </location>
</feature>
<keyword evidence="5 9" id="KW-0653">Protein transport</keyword>
<evidence type="ECO:0000256" key="5">
    <source>
        <dbReference type="ARBA" id="ARBA00022927"/>
    </source>
</evidence>
<accession>A0ABU1DAP5</accession>
<keyword evidence="4 9" id="KW-0812">Transmembrane</keyword>
<feature type="domain" description="Protein translocase subunit SecDF P1" evidence="11">
    <location>
        <begin position="165"/>
        <end position="223"/>
    </location>
</feature>
<gene>
    <name evidence="9 13" type="primary">secD</name>
    <name evidence="13" type="ORF">IHQ68_00930</name>
</gene>
<dbReference type="Gene3D" id="1.20.1640.10">
    <property type="entry name" value="Multidrug efflux transporter AcrB transmembrane domain"/>
    <property type="match status" value="1"/>
</dbReference>
<keyword evidence="14" id="KW-1185">Reference proteome</keyword>
<dbReference type="InterPro" id="IPR054384">
    <property type="entry name" value="SecDF_P1_head"/>
</dbReference>
<dbReference type="Pfam" id="PF22599">
    <property type="entry name" value="SecDF_P1_head"/>
    <property type="match status" value="1"/>
</dbReference>
<dbReference type="NCBIfam" id="TIGR00916">
    <property type="entry name" value="2A0604s01"/>
    <property type="match status" value="1"/>
</dbReference>
<keyword evidence="6 9" id="KW-1133">Transmembrane helix</keyword>
<name>A0ABU1DAP5_9HYPH</name>
<evidence type="ECO:0000256" key="2">
    <source>
        <dbReference type="ARBA" id="ARBA00022448"/>
    </source>
</evidence>
<organism evidence="13 14">
    <name type="scientific">Chelatococcus sambhunathii</name>
    <dbReference type="NCBI Taxonomy" id="363953"/>
    <lineage>
        <taxon>Bacteria</taxon>
        <taxon>Pseudomonadati</taxon>
        <taxon>Pseudomonadota</taxon>
        <taxon>Alphaproteobacteria</taxon>
        <taxon>Hyphomicrobiales</taxon>
        <taxon>Chelatococcaceae</taxon>
        <taxon>Chelatococcus</taxon>
    </lineage>
</organism>
<feature type="transmembrane region" description="Helical" evidence="9">
    <location>
        <begin position="380"/>
        <end position="398"/>
    </location>
</feature>
<dbReference type="InterPro" id="IPR001036">
    <property type="entry name" value="Acrflvin-R"/>
</dbReference>
<reference evidence="13" key="1">
    <citation type="submission" date="2020-10" db="EMBL/GenBank/DDBJ databases">
        <authorList>
            <person name="Abbas A."/>
            <person name="Razzaq R."/>
            <person name="Waqas M."/>
            <person name="Abbas N."/>
            <person name="Nielsen T.K."/>
            <person name="Hansen L.H."/>
            <person name="Hussain S."/>
            <person name="Shahid M."/>
        </authorList>
    </citation>
    <scope>NUCLEOTIDE SEQUENCE</scope>
    <source>
        <strain evidence="13">S14</strain>
    </source>
</reference>
<dbReference type="NCBIfam" id="TIGR01129">
    <property type="entry name" value="secD"/>
    <property type="match status" value="1"/>
</dbReference>
<feature type="transmembrane region" description="Helical" evidence="9">
    <location>
        <begin position="469"/>
        <end position="494"/>
    </location>
</feature>
<evidence type="ECO:0000256" key="4">
    <source>
        <dbReference type="ARBA" id="ARBA00022692"/>
    </source>
</evidence>
<dbReference type="InterPro" id="IPR055344">
    <property type="entry name" value="SecD_SecF_C_bact"/>
</dbReference>
<dbReference type="Gene3D" id="3.30.1360.200">
    <property type="match status" value="1"/>
</dbReference>